<evidence type="ECO:0000313" key="2">
    <source>
        <dbReference type="Proteomes" id="UP000681794"/>
    </source>
</evidence>
<dbReference type="Proteomes" id="UP000681794">
    <property type="component" value="Chromosome"/>
</dbReference>
<reference evidence="1" key="1">
    <citation type="submission" date="2021-06" db="EMBL/GenBank/DDBJ databases">
        <authorList>
            <person name="Ellington A.J."/>
            <person name="Bryan N.C."/>
            <person name="Christner B.C."/>
            <person name="Reisch C.R."/>
        </authorList>
    </citation>
    <scope>NUCLEOTIDE SEQUENCE</scope>
    <source>
        <strain evidence="1">L6-1</strain>
    </source>
</reference>
<gene>
    <name evidence="1" type="ORF">KM842_12390</name>
</gene>
<name>A0ACD1E2R5_9MICO</name>
<sequence>MSEENNNEAVAAMKPWSRILLGIAGIGLSSTGCIAVFAQGTNVAGVPLLIVAGAAFLYVSLTGQQLIQLNKDGFVLSRVAQLEKTLRQAAADPAIPLETKERLAEIAEDNGVRVPRPGVELELRVDETLRRIGLANGFNVTSPSGRNRRDVDFVLTDDADRKVGVEVKGRMRLRQAADAIRQLRATDWERKLLIVDGGVPEEFAAPYRAEGIWIVAWDPDDESQLVETLRAMGFVKS</sequence>
<accession>A0ACD1E2R5</accession>
<keyword evidence="2" id="KW-1185">Reference proteome</keyword>
<evidence type="ECO:0000313" key="1">
    <source>
        <dbReference type="EMBL" id="QWS33044.1"/>
    </source>
</evidence>
<dbReference type="EMBL" id="CP076544">
    <property type="protein sequence ID" value="QWS33044.1"/>
    <property type="molecule type" value="Genomic_DNA"/>
</dbReference>
<organism evidence="1 2">
    <name type="scientific">Curtobacterium aetherium</name>
    <dbReference type="NCBI Taxonomy" id="2841594"/>
    <lineage>
        <taxon>Bacteria</taxon>
        <taxon>Bacillati</taxon>
        <taxon>Actinomycetota</taxon>
        <taxon>Actinomycetes</taxon>
        <taxon>Micrococcales</taxon>
        <taxon>Microbacteriaceae</taxon>
        <taxon>Curtobacterium</taxon>
    </lineage>
</organism>
<protein>
    <submittedName>
        <fullName evidence="1">Uncharacterized protein</fullName>
    </submittedName>
</protein>
<proteinExistence type="predicted"/>